<dbReference type="InterPro" id="IPR046270">
    <property type="entry name" value="DUF6303"/>
</dbReference>
<gene>
    <name evidence="1" type="ORF">DDE74_11265</name>
</gene>
<dbReference type="AlphaFoldDB" id="A0A3Q9K431"/>
<evidence type="ECO:0000313" key="1">
    <source>
        <dbReference type="EMBL" id="AZS71453.1"/>
    </source>
</evidence>
<organism evidence="1 2">
    <name type="scientific">Streptomyces lydicus</name>
    <dbReference type="NCBI Taxonomy" id="47763"/>
    <lineage>
        <taxon>Bacteria</taxon>
        <taxon>Bacillati</taxon>
        <taxon>Actinomycetota</taxon>
        <taxon>Actinomycetes</taxon>
        <taxon>Kitasatosporales</taxon>
        <taxon>Streptomycetaceae</taxon>
        <taxon>Streptomyces</taxon>
    </lineage>
</organism>
<dbReference type="Pfam" id="PF19820">
    <property type="entry name" value="DUF6303"/>
    <property type="match status" value="1"/>
</dbReference>
<proteinExistence type="predicted"/>
<dbReference type="Proteomes" id="UP000275579">
    <property type="component" value="Chromosome"/>
</dbReference>
<name>A0A3Q9K431_9ACTN</name>
<reference evidence="1 2" key="1">
    <citation type="submission" date="2018-04" db="EMBL/GenBank/DDBJ databases">
        <title>Complete genome sequences of Streptomyces lydicus strain WYEC and characterization of antagonistic properties of biological control agents.</title>
        <authorList>
            <person name="Mariita R.M."/>
            <person name="Sello J.K."/>
        </authorList>
    </citation>
    <scope>NUCLEOTIDE SEQUENCE [LARGE SCALE GENOMIC DNA]</scope>
    <source>
        <strain evidence="1 2">WYEC 108</strain>
    </source>
</reference>
<evidence type="ECO:0000313" key="2">
    <source>
        <dbReference type="Proteomes" id="UP000275579"/>
    </source>
</evidence>
<dbReference type="EMBL" id="CP029042">
    <property type="protein sequence ID" value="AZS71453.1"/>
    <property type="molecule type" value="Genomic_DNA"/>
</dbReference>
<protein>
    <submittedName>
        <fullName evidence="1">Uncharacterized protein</fullName>
    </submittedName>
</protein>
<dbReference type="RefSeq" id="WP_127150503.1">
    <property type="nucleotide sequence ID" value="NZ_CP029042.1"/>
</dbReference>
<accession>A0A3Q9K431</accession>
<sequence>MAETFTAQMSATRAGVWRVYVVLYGVPEWPEYSWARTAPVVPTPPERALALESLGFEVLPDAEWEWIEYSKVPDDPSSRVCLLAAVSVRRMEVAL</sequence>